<feature type="transmembrane region" description="Helical" evidence="9">
    <location>
        <begin position="90"/>
        <end position="111"/>
    </location>
</feature>
<evidence type="ECO:0000256" key="7">
    <source>
        <dbReference type="ARBA" id="ARBA00023136"/>
    </source>
</evidence>
<keyword evidence="4 9" id="KW-0997">Cell inner membrane</keyword>
<dbReference type="EMBL" id="AVBC01000049">
    <property type="protein sequence ID" value="ERL49359.1"/>
    <property type="molecule type" value="Genomic_DNA"/>
</dbReference>
<dbReference type="GO" id="GO:0005886">
    <property type="term" value="C:plasma membrane"/>
    <property type="evidence" value="ECO:0007669"/>
    <property type="project" value="UniProtKB-SubCell"/>
</dbReference>
<dbReference type="InterPro" id="IPR007387">
    <property type="entry name" value="TRAP_DctQ"/>
</dbReference>
<comment type="function">
    <text evidence="9">Part of the tripartite ATP-independent periplasmic (TRAP) transport system.</text>
</comment>
<comment type="subcellular location">
    <subcellularLocation>
        <location evidence="1 9">Cell inner membrane</location>
        <topology evidence="1 9">Multi-pass membrane protein</topology>
    </subcellularLocation>
</comment>
<gene>
    <name evidence="11" type="ORF">BJB45_21650</name>
</gene>
<comment type="caution">
    <text evidence="11">The sequence shown here is derived from an EMBL/GenBank/DDBJ whole genome shotgun (WGS) entry which is preliminary data.</text>
</comment>
<dbReference type="PANTHER" id="PTHR35011:SF2">
    <property type="entry name" value="2,3-DIKETO-L-GULONATE TRAP TRANSPORTER SMALL PERMEASE PROTEIN YIAM"/>
    <property type="match status" value="1"/>
</dbReference>
<evidence type="ECO:0000256" key="4">
    <source>
        <dbReference type="ARBA" id="ARBA00022519"/>
    </source>
</evidence>
<keyword evidence="2 9" id="KW-0813">Transport</keyword>
<evidence type="ECO:0000256" key="8">
    <source>
        <dbReference type="ARBA" id="ARBA00038436"/>
    </source>
</evidence>
<dbReference type="RefSeq" id="WP_021820945.1">
    <property type="nucleotide sequence ID" value="NZ_AVBC01000049.1"/>
</dbReference>
<keyword evidence="6 9" id="KW-1133">Transmembrane helix</keyword>
<evidence type="ECO:0000313" key="12">
    <source>
        <dbReference type="Proteomes" id="UP000019113"/>
    </source>
</evidence>
<dbReference type="OrthoDB" id="4964541at2"/>
<organism evidence="11 12">
    <name type="scientific">Halomonas huangheensis</name>
    <dbReference type="NCBI Taxonomy" id="1178482"/>
    <lineage>
        <taxon>Bacteria</taxon>
        <taxon>Pseudomonadati</taxon>
        <taxon>Pseudomonadota</taxon>
        <taxon>Gammaproteobacteria</taxon>
        <taxon>Oceanospirillales</taxon>
        <taxon>Halomonadaceae</taxon>
        <taxon>Halomonas</taxon>
    </lineage>
</organism>
<keyword evidence="5 9" id="KW-0812">Transmembrane</keyword>
<dbReference type="STRING" id="1178482.AR456_12655"/>
<dbReference type="PANTHER" id="PTHR35011">
    <property type="entry name" value="2,3-DIKETO-L-GULONATE TRAP TRANSPORTER SMALL PERMEASE PROTEIN YIAM"/>
    <property type="match status" value="1"/>
</dbReference>
<evidence type="ECO:0000256" key="2">
    <source>
        <dbReference type="ARBA" id="ARBA00022448"/>
    </source>
</evidence>
<feature type="transmembrane region" description="Helical" evidence="9">
    <location>
        <begin position="21"/>
        <end position="41"/>
    </location>
</feature>
<feature type="transmembrane region" description="Helical" evidence="9">
    <location>
        <begin position="131"/>
        <end position="149"/>
    </location>
</feature>
<dbReference type="Proteomes" id="UP000019113">
    <property type="component" value="Unassembled WGS sequence"/>
</dbReference>
<dbReference type="AlphaFoldDB" id="W1N1J6"/>
<evidence type="ECO:0000256" key="3">
    <source>
        <dbReference type="ARBA" id="ARBA00022475"/>
    </source>
</evidence>
<keyword evidence="7 9" id="KW-0472">Membrane</keyword>
<evidence type="ECO:0000259" key="10">
    <source>
        <dbReference type="Pfam" id="PF04290"/>
    </source>
</evidence>
<dbReference type="KEGG" id="hhu:AR456_12655"/>
<dbReference type="InterPro" id="IPR055348">
    <property type="entry name" value="DctQ"/>
</dbReference>
<dbReference type="PATRIC" id="fig|1178482.3.peg.3978"/>
<dbReference type="GO" id="GO:0022857">
    <property type="term" value="F:transmembrane transporter activity"/>
    <property type="evidence" value="ECO:0007669"/>
    <property type="project" value="UniProtKB-UniRule"/>
</dbReference>
<dbReference type="GO" id="GO:0015740">
    <property type="term" value="P:C4-dicarboxylate transport"/>
    <property type="evidence" value="ECO:0007669"/>
    <property type="project" value="TreeGrafter"/>
</dbReference>
<keyword evidence="12" id="KW-1185">Reference proteome</keyword>
<comment type="similarity">
    <text evidence="8 9">Belongs to the TRAP transporter small permease family.</text>
</comment>
<reference evidence="11 12" key="1">
    <citation type="submission" date="2013-08" db="EMBL/GenBank/DDBJ databases">
        <title>draft genome of Halomonas huanghegensis, strain BJGMM-B45T.</title>
        <authorList>
            <person name="Miao C."/>
            <person name="Wan Y."/>
            <person name="Jin W."/>
        </authorList>
    </citation>
    <scope>NUCLEOTIDE SEQUENCE [LARGE SCALE GENOMIC DNA]</scope>
    <source>
        <strain evidence="11 12">BJGMM-B45</strain>
    </source>
</reference>
<name>W1N1J6_9GAMM</name>
<evidence type="ECO:0000256" key="5">
    <source>
        <dbReference type="ARBA" id="ARBA00022692"/>
    </source>
</evidence>
<proteinExistence type="inferred from homology"/>
<feature type="transmembrane region" description="Helical" evidence="9">
    <location>
        <begin position="53"/>
        <end position="69"/>
    </location>
</feature>
<protein>
    <recommendedName>
        <fullName evidence="9">TRAP transporter small permease protein</fullName>
    </recommendedName>
</protein>
<evidence type="ECO:0000256" key="9">
    <source>
        <dbReference type="RuleBase" id="RU369079"/>
    </source>
</evidence>
<evidence type="ECO:0000256" key="6">
    <source>
        <dbReference type="ARBA" id="ARBA00022989"/>
    </source>
</evidence>
<evidence type="ECO:0000256" key="1">
    <source>
        <dbReference type="ARBA" id="ARBA00004429"/>
    </source>
</evidence>
<accession>W1N1J6</accession>
<evidence type="ECO:0000313" key="11">
    <source>
        <dbReference type="EMBL" id="ERL49359.1"/>
    </source>
</evidence>
<keyword evidence="3" id="KW-1003">Cell membrane</keyword>
<comment type="subunit">
    <text evidence="9">The complex comprises the extracytoplasmic solute receptor protein and the two transmembrane proteins.</text>
</comment>
<sequence length="174" mass="20341">MRQKILRFATRLRHGADAIAAIMLAVMFISFLVTVLFRYVFNLPAGWASELSTVMWIWLVLFGAAFTLRERDEIRFDILYSNVRPSIRRVMAMIFSIGIVSLFLISLPAVYDYVTFMKVQDTSYLHIRFDWLYSIYVIFCVAIIIRYVWIGIRAALGHDPMARSDIIKEEERRG</sequence>
<feature type="domain" description="Tripartite ATP-independent periplasmic transporters DctQ component" evidence="10">
    <location>
        <begin position="27"/>
        <end position="148"/>
    </location>
</feature>
<dbReference type="eggNOG" id="COG3090">
    <property type="taxonomic scope" value="Bacteria"/>
</dbReference>
<dbReference type="Pfam" id="PF04290">
    <property type="entry name" value="DctQ"/>
    <property type="match status" value="1"/>
</dbReference>